<keyword evidence="5" id="KW-1185">Reference proteome</keyword>
<dbReference type="InterPro" id="IPR011993">
    <property type="entry name" value="PH-like_dom_sf"/>
</dbReference>
<feature type="compositionally biased region" description="Basic and acidic residues" evidence="1">
    <location>
        <begin position="456"/>
        <end position="474"/>
    </location>
</feature>
<keyword evidence="2" id="KW-0472">Membrane</keyword>
<dbReference type="Pfam" id="PF00373">
    <property type="entry name" value="FERM_M"/>
    <property type="match status" value="1"/>
</dbReference>
<gene>
    <name evidence="4" type="ORF">PHET_07295</name>
</gene>
<dbReference type="InterPro" id="IPR000299">
    <property type="entry name" value="FERM_domain"/>
</dbReference>
<feature type="transmembrane region" description="Helical" evidence="2">
    <location>
        <begin position="189"/>
        <end position="212"/>
    </location>
</feature>
<dbReference type="GO" id="GO:0005856">
    <property type="term" value="C:cytoskeleton"/>
    <property type="evidence" value="ECO:0007669"/>
    <property type="project" value="TreeGrafter"/>
</dbReference>
<feature type="region of interest" description="Disordered" evidence="1">
    <location>
        <begin position="450"/>
        <end position="480"/>
    </location>
</feature>
<dbReference type="InterPro" id="IPR035963">
    <property type="entry name" value="FERM_2"/>
</dbReference>
<dbReference type="PANTHER" id="PTHR23280:SF32">
    <property type="entry name" value="FI22325P1"/>
    <property type="match status" value="1"/>
</dbReference>
<comment type="caution">
    <text evidence="4">The sequence shown here is derived from an EMBL/GenBank/DDBJ whole genome shotgun (WGS) entry which is preliminary data.</text>
</comment>
<dbReference type="Gene3D" id="1.20.80.10">
    <property type="match status" value="1"/>
</dbReference>
<feature type="domain" description="FERM" evidence="3">
    <location>
        <begin position="1"/>
        <end position="217"/>
    </location>
</feature>
<evidence type="ECO:0000259" key="3">
    <source>
        <dbReference type="PROSITE" id="PS50057"/>
    </source>
</evidence>
<accession>A0A8J4SKF4</accession>
<keyword evidence="2" id="KW-1133">Transmembrane helix</keyword>
<dbReference type="Gene3D" id="2.30.29.30">
    <property type="entry name" value="Pleckstrin-homology domain (PH domain)/Phosphotyrosine-binding domain (PTB)"/>
    <property type="match status" value="1"/>
</dbReference>
<keyword evidence="2" id="KW-0812">Transmembrane</keyword>
<dbReference type="Proteomes" id="UP000748531">
    <property type="component" value="Unassembled WGS sequence"/>
</dbReference>
<organism evidence="4 5">
    <name type="scientific">Paragonimus heterotremus</name>
    <dbReference type="NCBI Taxonomy" id="100268"/>
    <lineage>
        <taxon>Eukaryota</taxon>
        <taxon>Metazoa</taxon>
        <taxon>Spiralia</taxon>
        <taxon>Lophotrochozoa</taxon>
        <taxon>Platyhelminthes</taxon>
        <taxon>Trematoda</taxon>
        <taxon>Digenea</taxon>
        <taxon>Plagiorchiida</taxon>
        <taxon>Troglotremata</taxon>
        <taxon>Troglotrematidae</taxon>
        <taxon>Paragonimus</taxon>
    </lineage>
</organism>
<evidence type="ECO:0000313" key="4">
    <source>
        <dbReference type="EMBL" id="KAF5395132.1"/>
    </source>
</evidence>
<dbReference type="AlphaFoldDB" id="A0A8J4SKF4"/>
<dbReference type="PROSITE" id="PS50057">
    <property type="entry name" value="FERM_3"/>
    <property type="match status" value="1"/>
</dbReference>
<evidence type="ECO:0000313" key="5">
    <source>
        <dbReference type="Proteomes" id="UP000748531"/>
    </source>
</evidence>
<dbReference type="EMBL" id="LUCH01017284">
    <property type="protein sequence ID" value="KAF5395132.1"/>
    <property type="molecule type" value="Genomic_DNA"/>
</dbReference>
<evidence type="ECO:0000256" key="2">
    <source>
        <dbReference type="SAM" id="Phobius"/>
    </source>
</evidence>
<dbReference type="InterPro" id="IPR014352">
    <property type="entry name" value="FERM/acyl-CoA-bd_prot_sf"/>
</dbReference>
<dbReference type="SUPFAM" id="SSF47031">
    <property type="entry name" value="Second domain of FERM"/>
    <property type="match status" value="1"/>
</dbReference>
<dbReference type="PANTHER" id="PTHR23280">
    <property type="entry name" value="4.1 G PROTEIN"/>
    <property type="match status" value="1"/>
</dbReference>
<dbReference type="OrthoDB" id="6266673at2759"/>
<sequence length="611" mass="68460">MVDLKLPKTFYLLYRQLRRDLVSGRLVAASEEMVRLAALVVQVELGDCSVQDLPQISTKTDAERTYLADFQVLHNQTKRTEALILEEHKKLEGLLPSEAATEMIQLASSLETYGVDPIRVKTKAYGSRPIHLGLTHRGVAEFVSNRCQKLYLWSNISWMTCDGRHFILAVRKQTSGRKKQPHLTNLFRLLLRLVFLRFSAWCCLIILLYLYFISFTQLIFPFDSVSQLVETIHFKCETKAVARALWEWASDRQLFLTLEKSSSAKLIKSKPGLFSRTLTFKFSGRCRREILGRPSVAATLPADLSVCPSDVIENFHSDHIKPSAAAHSISMVALTNDALAPEFAMQPIGERDSVEEHEGWNNVSTAKHNQEPLAANSGSFCRSHVSAYNSAVSEPTASRQPMFSSEEESKENVECQVRQLGDVVQLPANVHQEQLVGFFKELPRRRYTPEAQVKQRKLERAQRRHRSGELRNPDIFDSDIEEDDDLSTGAAIAELHAVAEAGRVWATGAPNSLPQVNSDSVGASGAAVKPQDSSLELITSENDSSTVSGWRILAISAGFLTGASVIGMALLLETDVHSPLTAAIREHPWVLDFDARYYRPIRVALSNFWRR</sequence>
<protein>
    <recommendedName>
        <fullName evidence="3">FERM domain-containing protein</fullName>
    </recommendedName>
</protein>
<evidence type="ECO:0000256" key="1">
    <source>
        <dbReference type="SAM" id="MobiDB-lite"/>
    </source>
</evidence>
<name>A0A8J4SKF4_9TREM</name>
<proteinExistence type="predicted"/>
<reference evidence="4" key="1">
    <citation type="submission" date="2019-05" db="EMBL/GenBank/DDBJ databases">
        <title>Annotation for the trematode Paragonimus heterotremus.</title>
        <authorList>
            <person name="Choi Y.-J."/>
        </authorList>
    </citation>
    <scope>NUCLEOTIDE SEQUENCE</scope>
    <source>
        <strain evidence="4">LC</strain>
    </source>
</reference>
<dbReference type="InterPro" id="IPR019748">
    <property type="entry name" value="FERM_central"/>
</dbReference>
<dbReference type="GO" id="GO:0031032">
    <property type="term" value="P:actomyosin structure organization"/>
    <property type="evidence" value="ECO:0007669"/>
    <property type="project" value="TreeGrafter"/>
</dbReference>
<dbReference type="CDD" id="cd14473">
    <property type="entry name" value="FERM_B-lobe"/>
    <property type="match status" value="1"/>
</dbReference>
<dbReference type="SUPFAM" id="SSF50729">
    <property type="entry name" value="PH domain-like"/>
    <property type="match status" value="1"/>
</dbReference>